<name>A0A852SH20_9MICO</name>
<sequence length="305" mass="33480">MQLHKLNESGLVDELRALSASNDQQNIFNVSVRLNGSRYYAAYRARVNGEKAFRAYASSKAADGGGTWSVPLDLTNLAGRSGVAPVADPKLLILQGDMYVTFNTGYRSNADNDIYLFRLTPEPGPLQRCRVEGGRSRVEKNWAFFEAADEGLRAIYSLHPYTLLRAISGRLGTEDELVFTRDPIAPVAGDTLGAWSIGTQPLVLPDRMLLIAHEKLSIGPKRTYFGRLVEIRDDGAGVVSARVSRKRLVHSLRSMLPRRGAHNPNLLSATYFAGISQHGGDILLSYGVNDVAFGIATTSEESLWR</sequence>
<dbReference type="Gene3D" id="2.115.10.20">
    <property type="entry name" value="Glycosyl hydrolase domain, family 43"/>
    <property type="match status" value="1"/>
</dbReference>
<evidence type="ECO:0000313" key="2">
    <source>
        <dbReference type="Proteomes" id="UP000549913"/>
    </source>
</evidence>
<accession>A0A852SH20</accession>
<reference evidence="1 2" key="1">
    <citation type="submission" date="2020-07" db="EMBL/GenBank/DDBJ databases">
        <title>Sequencing the genomes of 1000 actinobacteria strains.</title>
        <authorList>
            <person name="Klenk H.-P."/>
        </authorList>
    </citation>
    <scope>NUCLEOTIDE SEQUENCE [LARGE SCALE GENOMIC DNA]</scope>
    <source>
        <strain evidence="1 2">DSM 26474</strain>
    </source>
</reference>
<proteinExistence type="predicted"/>
<evidence type="ECO:0008006" key="3">
    <source>
        <dbReference type="Google" id="ProtNLM"/>
    </source>
</evidence>
<protein>
    <recommendedName>
        <fullName evidence="3">Glycosidase</fullName>
    </recommendedName>
</protein>
<dbReference type="Proteomes" id="UP000549913">
    <property type="component" value="Unassembled WGS sequence"/>
</dbReference>
<dbReference type="EMBL" id="JACCBM010000001">
    <property type="protein sequence ID" value="NYD68884.1"/>
    <property type="molecule type" value="Genomic_DNA"/>
</dbReference>
<dbReference type="AlphaFoldDB" id="A0A852SH20"/>
<organism evidence="1 2">
    <name type="scientific">Herbiconiux flava</name>
    <dbReference type="NCBI Taxonomy" id="881268"/>
    <lineage>
        <taxon>Bacteria</taxon>
        <taxon>Bacillati</taxon>
        <taxon>Actinomycetota</taxon>
        <taxon>Actinomycetes</taxon>
        <taxon>Micrococcales</taxon>
        <taxon>Microbacteriaceae</taxon>
        <taxon>Herbiconiux</taxon>
    </lineage>
</organism>
<evidence type="ECO:0000313" key="1">
    <source>
        <dbReference type="EMBL" id="NYD68884.1"/>
    </source>
</evidence>
<dbReference type="InterPro" id="IPR023296">
    <property type="entry name" value="Glyco_hydro_beta-prop_sf"/>
</dbReference>
<gene>
    <name evidence="1" type="ORF">BJ984_000042</name>
</gene>
<comment type="caution">
    <text evidence="1">The sequence shown here is derived from an EMBL/GenBank/DDBJ whole genome shotgun (WGS) entry which is preliminary data.</text>
</comment>
<keyword evidence="2" id="KW-1185">Reference proteome</keyword>
<dbReference type="RefSeq" id="WP_179546317.1">
    <property type="nucleotide sequence ID" value="NZ_BSEW01000001.1"/>
</dbReference>
<dbReference type="SUPFAM" id="SSF75005">
    <property type="entry name" value="Arabinanase/levansucrase/invertase"/>
    <property type="match status" value="1"/>
</dbReference>